<dbReference type="GO" id="GO:0004659">
    <property type="term" value="F:prenyltransferase activity"/>
    <property type="evidence" value="ECO:0007669"/>
    <property type="project" value="InterPro"/>
</dbReference>
<dbReference type="GO" id="GO:0008299">
    <property type="term" value="P:isoprenoid biosynthetic process"/>
    <property type="evidence" value="ECO:0007669"/>
    <property type="project" value="InterPro"/>
</dbReference>
<evidence type="ECO:0000313" key="7">
    <source>
        <dbReference type="EMBL" id="OGG01962.1"/>
    </source>
</evidence>
<name>A0A1F5YPZ3_9BACT</name>
<dbReference type="InterPro" id="IPR000092">
    <property type="entry name" value="Polyprenyl_synt"/>
</dbReference>
<reference evidence="7 8" key="1">
    <citation type="journal article" date="2016" name="Nat. Commun.">
        <title>Thousands of microbial genomes shed light on interconnected biogeochemical processes in an aquifer system.</title>
        <authorList>
            <person name="Anantharaman K."/>
            <person name="Brown C.T."/>
            <person name="Hug L.A."/>
            <person name="Sharon I."/>
            <person name="Castelle C.J."/>
            <person name="Probst A.J."/>
            <person name="Thomas B.C."/>
            <person name="Singh A."/>
            <person name="Wilkins M.J."/>
            <person name="Karaoz U."/>
            <person name="Brodie E.L."/>
            <person name="Williams K.H."/>
            <person name="Hubbard S.S."/>
            <person name="Banfield J.F."/>
        </authorList>
    </citation>
    <scope>NUCLEOTIDE SEQUENCE [LARGE SCALE GENOMIC DNA]</scope>
</reference>
<keyword evidence="3 6" id="KW-0808">Transferase</keyword>
<comment type="cofactor">
    <cofactor evidence="1">
        <name>Mg(2+)</name>
        <dbReference type="ChEBI" id="CHEBI:18420"/>
    </cofactor>
</comment>
<protein>
    <recommendedName>
        <fullName evidence="9">Polyprenyl synthetase</fullName>
    </recommendedName>
</protein>
<dbReference type="EMBL" id="MFIX01000200">
    <property type="protein sequence ID" value="OGG01962.1"/>
    <property type="molecule type" value="Genomic_DNA"/>
</dbReference>
<dbReference type="Proteomes" id="UP000179129">
    <property type="component" value="Unassembled WGS sequence"/>
</dbReference>
<dbReference type="Gene3D" id="1.10.600.10">
    <property type="entry name" value="Farnesyl Diphosphate Synthase"/>
    <property type="match status" value="1"/>
</dbReference>
<comment type="similarity">
    <text evidence="2 6">Belongs to the FPP/GGPP synthase family.</text>
</comment>
<evidence type="ECO:0000256" key="3">
    <source>
        <dbReference type="ARBA" id="ARBA00022679"/>
    </source>
</evidence>
<evidence type="ECO:0000256" key="4">
    <source>
        <dbReference type="ARBA" id="ARBA00022723"/>
    </source>
</evidence>
<dbReference type="PROSITE" id="PS00723">
    <property type="entry name" value="POLYPRENYL_SYNTHASE_1"/>
    <property type="match status" value="1"/>
</dbReference>
<dbReference type="SUPFAM" id="SSF48576">
    <property type="entry name" value="Terpenoid synthases"/>
    <property type="match status" value="1"/>
</dbReference>
<evidence type="ECO:0000256" key="6">
    <source>
        <dbReference type="RuleBase" id="RU004466"/>
    </source>
</evidence>
<gene>
    <name evidence="7" type="ORF">A3F83_08630</name>
</gene>
<dbReference type="STRING" id="1817867.A3F83_08630"/>
<dbReference type="GO" id="GO:0046872">
    <property type="term" value="F:metal ion binding"/>
    <property type="evidence" value="ECO:0007669"/>
    <property type="project" value="UniProtKB-KW"/>
</dbReference>
<dbReference type="PROSITE" id="PS00444">
    <property type="entry name" value="POLYPRENYL_SYNTHASE_2"/>
    <property type="match status" value="1"/>
</dbReference>
<evidence type="ECO:0000256" key="2">
    <source>
        <dbReference type="ARBA" id="ARBA00006706"/>
    </source>
</evidence>
<keyword evidence="4" id="KW-0479">Metal-binding</keyword>
<dbReference type="InterPro" id="IPR033749">
    <property type="entry name" value="Polyprenyl_synt_CS"/>
</dbReference>
<organism evidence="7 8">
    <name type="scientific">Candidatus Glassbacteria bacterium RIFCSPLOWO2_12_FULL_58_11</name>
    <dbReference type="NCBI Taxonomy" id="1817867"/>
    <lineage>
        <taxon>Bacteria</taxon>
        <taxon>Candidatus Glassiibacteriota</taxon>
    </lineage>
</organism>
<evidence type="ECO:0000256" key="5">
    <source>
        <dbReference type="ARBA" id="ARBA00022842"/>
    </source>
</evidence>
<dbReference type="SFLD" id="SFLDS00005">
    <property type="entry name" value="Isoprenoid_Synthase_Type_I"/>
    <property type="match status" value="1"/>
</dbReference>
<proteinExistence type="inferred from homology"/>
<accession>A0A1F5YPZ3</accession>
<keyword evidence="5" id="KW-0460">Magnesium</keyword>
<dbReference type="AlphaFoldDB" id="A0A1F5YPZ3"/>
<dbReference type="Pfam" id="PF00348">
    <property type="entry name" value="polyprenyl_synt"/>
    <property type="match status" value="1"/>
</dbReference>
<dbReference type="CDD" id="cd00685">
    <property type="entry name" value="Trans_IPPS_HT"/>
    <property type="match status" value="1"/>
</dbReference>
<evidence type="ECO:0000313" key="8">
    <source>
        <dbReference type="Proteomes" id="UP000179129"/>
    </source>
</evidence>
<dbReference type="PANTHER" id="PTHR12001:SF69">
    <property type="entry name" value="ALL TRANS-POLYPRENYL-DIPHOSPHATE SYNTHASE PDSS1"/>
    <property type="match status" value="1"/>
</dbReference>
<dbReference type="PANTHER" id="PTHR12001">
    <property type="entry name" value="GERANYLGERANYL PYROPHOSPHATE SYNTHASE"/>
    <property type="match status" value="1"/>
</dbReference>
<evidence type="ECO:0000256" key="1">
    <source>
        <dbReference type="ARBA" id="ARBA00001946"/>
    </source>
</evidence>
<evidence type="ECO:0008006" key="9">
    <source>
        <dbReference type="Google" id="ProtNLM"/>
    </source>
</evidence>
<comment type="caution">
    <text evidence="7">The sequence shown here is derived from an EMBL/GenBank/DDBJ whole genome shotgun (WGS) entry which is preliminary data.</text>
</comment>
<sequence length="332" mass="36990">MRAGISEKWISTLSEIQSAVSDDLERIAAHIDRLLDSGFQPIDEVFVHLFSKTGKMIRPTLLLLAVDREKADPQGLVSMGAAIELIHTASLVHDDSIDSSNFRRGVETLNSKWNHKTSVIIGDYLLAQAFSEITRLNSNEIFIELTSACRCLAEGEMRQMAMEGDLEATEEDYFAYIQEKTASLFAATCSVASILSGDRERANLKEFGLLFGSIFQITDDLLDYIGFSSDTGKPTGLDLLERKMTLPLIYALSRMDEAGRDQFRRAFSDQNGIGREQAVRLSSMVIEAGGIDYSWSRVTELARRASDALDSLDSARTEKLKKLVDVIVERDR</sequence>
<dbReference type="InterPro" id="IPR008949">
    <property type="entry name" value="Isoprenoid_synthase_dom_sf"/>
</dbReference>